<dbReference type="Gene3D" id="1.10.260.40">
    <property type="entry name" value="lambda repressor-like DNA-binding domains"/>
    <property type="match status" value="1"/>
</dbReference>
<proteinExistence type="predicted"/>
<dbReference type="CDD" id="cd00093">
    <property type="entry name" value="HTH_XRE"/>
    <property type="match status" value="1"/>
</dbReference>
<dbReference type="EMBL" id="BMEV01000058">
    <property type="protein sequence ID" value="GFZ84658.1"/>
    <property type="molecule type" value="Genomic_DNA"/>
</dbReference>
<keyword evidence="4" id="KW-1185">Reference proteome</keyword>
<dbReference type="GO" id="GO:0003677">
    <property type="term" value="F:DNA binding"/>
    <property type="evidence" value="ECO:0007669"/>
    <property type="project" value="UniProtKB-KW"/>
</dbReference>
<keyword evidence="1" id="KW-0238">DNA-binding</keyword>
<evidence type="ECO:0000313" key="4">
    <source>
        <dbReference type="Proteomes" id="UP000602050"/>
    </source>
</evidence>
<evidence type="ECO:0000313" key="3">
    <source>
        <dbReference type="EMBL" id="GFZ84658.1"/>
    </source>
</evidence>
<gene>
    <name evidence="3" type="ORF">GCM10010978_26240</name>
</gene>
<dbReference type="SUPFAM" id="SSF47413">
    <property type="entry name" value="lambda repressor-like DNA-binding domains"/>
    <property type="match status" value="1"/>
</dbReference>
<reference evidence="3" key="1">
    <citation type="journal article" date="2014" name="Int. J. Syst. Evol. Microbiol.">
        <title>Complete genome sequence of Corynebacterium casei LMG S-19264T (=DSM 44701T), isolated from a smear-ripened cheese.</title>
        <authorList>
            <consortium name="US DOE Joint Genome Institute (JGI-PGF)"/>
            <person name="Walter F."/>
            <person name="Albersmeier A."/>
            <person name="Kalinowski J."/>
            <person name="Ruckert C."/>
        </authorList>
    </citation>
    <scope>NUCLEOTIDE SEQUENCE</scope>
    <source>
        <strain evidence="3">CGMCC 1.12360</strain>
    </source>
</reference>
<dbReference type="RefSeq" id="WP_188392871.1">
    <property type="nucleotide sequence ID" value="NZ_BMEV01000058.1"/>
</dbReference>
<dbReference type="PROSITE" id="PS50943">
    <property type="entry name" value="HTH_CROC1"/>
    <property type="match status" value="1"/>
</dbReference>
<organism evidence="3 4">
    <name type="scientific">Compostibacillus humi</name>
    <dbReference type="NCBI Taxonomy" id="1245525"/>
    <lineage>
        <taxon>Bacteria</taxon>
        <taxon>Bacillati</taxon>
        <taxon>Bacillota</taxon>
        <taxon>Bacilli</taxon>
        <taxon>Bacillales</taxon>
        <taxon>Bacillaceae</taxon>
        <taxon>Compostibacillus</taxon>
    </lineage>
</organism>
<evidence type="ECO:0000259" key="2">
    <source>
        <dbReference type="PROSITE" id="PS50943"/>
    </source>
</evidence>
<comment type="caution">
    <text evidence="3">The sequence shown here is derived from an EMBL/GenBank/DDBJ whole genome shotgun (WGS) entry which is preliminary data.</text>
</comment>
<dbReference type="PANTHER" id="PTHR46558:SF11">
    <property type="entry name" value="HTH-TYPE TRANSCRIPTIONAL REGULATOR XRE"/>
    <property type="match status" value="1"/>
</dbReference>
<protein>
    <recommendedName>
        <fullName evidence="2">HTH cro/C1-type domain-containing protein</fullName>
    </recommendedName>
</protein>
<dbReference type="Proteomes" id="UP000602050">
    <property type="component" value="Unassembled WGS sequence"/>
</dbReference>
<feature type="domain" description="HTH cro/C1-type" evidence="2">
    <location>
        <begin position="8"/>
        <end position="67"/>
    </location>
</feature>
<dbReference type="AlphaFoldDB" id="A0A8J2TRP2"/>
<name>A0A8J2TRP2_9BACI</name>
<accession>A0A8J2TRP2</accession>
<evidence type="ECO:0000256" key="1">
    <source>
        <dbReference type="ARBA" id="ARBA00023125"/>
    </source>
</evidence>
<dbReference type="InterPro" id="IPR001387">
    <property type="entry name" value="Cro/C1-type_HTH"/>
</dbReference>
<dbReference type="Pfam" id="PF12844">
    <property type="entry name" value="HTH_19"/>
    <property type="match status" value="1"/>
</dbReference>
<dbReference type="InterPro" id="IPR010982">
    <property type="entry name" value="Lambda_DNA-bd_dom_sf"/>
</dbReference>
<reference evidence="3" key="2">
    <citation type="submission" date="2020-09" db="EMBL/GenBank/DDBJ databases">
        <authorList>
            <person name="Sun Q."/>
            <person name="Zhou Y."/>
        </authorList>
    </citation>
    <scope>NUCLEOTIDE SEQUENCE</scope>
    <source>
        <strain evidence="3">CGMCC 1.12360</strain>
    </source>
</reference>
<dbReference type="SMART" id="SM00530">
    <property type="entry name" value="HTH_XRE"/>
    <property type="match status" value="1"/>
</dbReference>
<dbReference type="PANTHER" id="PTHR46558">
    <property type="entry name" value="TRACRIPTIONAL REGULATORY PROTEIN-RELATED-RELATED"/>
    <property type="match status" value="1"/>
</dbReference>
<sequence length="139" mass="16289">MTIFSQRLKNYRGKLKSQDSKWTQQYVANKIGVARVTYTAYENGTKMPPVDTVNSIAELFNIKTDYLLGRTDNPEPSNEDYSYNTLKQINELLKKFNIDQSGLFDIEKWKTMGPEEIKQLESYFEFIVQEAKKKNKQKD</sequence>